<evidence type="ECO:0000313" key="7">
    <source>
        <dbReference type="Proteomes" id="UP000886743"/>
    </source>
</evidence>
<evidence type="ECO:0000313" key="6">
    <source>
        <dbReference type="EMBL" id="HIV02462.1"/>
    </source>
</evidence>
<dbReference type="Gene3D" id="3.50.50.60">
    <property type="entry name" value="FAD/NAD(P)-binding domain"/>
    <property type="match status" value="1"/>
</dbReference>
<dbReference type="GO" id="GO:0046872">
    <property type="term" value="F:metal ion binding"/>
    <property type="evidence" value="ECO:0007669"/>
    <property type="project" value="UniProtKB-KW"/>
</dbReference>
<name>A0A9D1NG11_9FIRM</name>
<dbReference type="InterPro" id="IPR039650">
    <property type="entry name" value="HdrA-like"/>
</dbReference>
<keyword evidence="5" id="KW-0411">Iron-sulfur</keyword>
<dbReference type="EMBL" id="DVOF01000078">
    <property type="protein sequence ID" value="HIV02462.1"/>
    <property type="molecule type" value="Genomic_DNA"/>
</dbReference>
<protein>
    <submittedName>
        <fullName evidence="6">FAD-dependent oxidoreductase</fullName>
    </submittedName>
</protein>
<dbReference type="SUPFAM" id="SSF51905">
    <property type="entry name" value="FAD/NAD(P)-binding domain"/>
    <property type="match status" value="1"/>
</dbReference>
<dbReference type="PRINTS" id="PR00411">
    <property type="entry name" value="PNDRDTASEI"/>
</dbReference>
<proteinExistence type="predicted"/>
<evidence type="ECO:0000256" key="2">
    <source>
        <dbReference type="ARBA" id="ARBA00022723"/>
    </source>
</evidence>
<keyword evidence="4" id="KW-0408">Iron</keyword>
<reference evidence="6" key="1">
    <citation type="submission" date="2020-10" db="EMBL/GenBank/DDBJ databases">
        <authorList>
            <person name="Gilroy R."/>
        </authorList>
    </citation>
    <scope>NUCLEOTIDE SEQUENCE</scope>
    <source>
        <strain evidence="6">4920</strain>
    </source>
</reference>
<dbReference type="Pfam" id="PF12831">
    <property type="entry name" value="FAD_oxidored"/>
    <property type="match status" value="2"/>
</dbReference>
<evidence type="ECO:0000256" key="1">
    <source>
        <dbReference type="ARBA" id="ARBA00022485"/>
    </source>
</evidence>
<keyword evidence="2" id="KW-0479">Metal-binding</keyword>
<keyword evidence="1" id="KW-0004">4Fe-4S</keyword>
<organism evidence="6 7">
    <name type="scientific">Candidatus Aphodoplasma excrementigallinarum</name>
    <dbReference type="NCBI Taxonomy" id="2840673"/>
    <lineage>
        <taxon>Bacteria</taxon>
        <taxon>Bacillati</taxon>
        <taxon>Bacillota</taxon>
        <taxon>Clostridia</taxon>
        <taxon>Eubacteriales</taxon>
        <taxon>Candidatus Aphodoplasma</taxon>
    </lineage>
</organism>
<dbReference type="GO" id="GO:0051539">
    <property type="term" value="F:4 iron, 4 sulfur cluster binding"/>
    <property type="evidence" value="ECO:0007669"/>
    <property type="project" value="UniProtKB-KW"/>
</dbReference>
<evidence type="ECO:0000256" key="5">
    <source>
        <dbReference type="ARBA" id="ARBA00023014"/>
    </source>
</evidence>
<comment type="caution">
    <text evidence="6">The sequence shown here is derived from an EMBL/GenBank/DDBJ whole genome shotgun (WGS) entry which is preliminary data.</text>
</comment>
<dbReference type="PANTHER" id="PTHR43498">
    <property type="entry name" value="FERREDOXIN:COB-COM HETERODISULFIDE REDUCTASE SUBUNIT A"/>
    <property type="match status" value="1"/>
</dbReference>
<dbReference type="Proteomes" id="UP000886743">
    <property type="component" value="Unassembled WGS sequence"/>
</dbReference>
<dbReference type="PANTHER" id="PTHR43498:SF1">
    <property type="entry name" value="COB--COM HETERODISULFIDE REDUCTASE IRON-SULFUR SUBUNIT A"/>
    <property type="match status" value="1"/>
</dbReference>
<dbReference type="GO" id="GO:0016491">
    <property type="term" value="F:oxidoreductase activity"/>
    <property type="evidence" value="ECO:0007669"/>
    <property type="project" value="UniProtKB-KW"/>
</dbReference>
<accession>A0A9D1NG11</accession>
<evidence type="ECO:0000256" key="4">
    <source>
        <dbReference type="ARBA" id="ARBA00023004"/>
    </source>
</evidence>
<reference evidence="6" key="2">
    <citation type="journal article" date="2021" name="PeerJ">
        <title>Extensive microbial diversity within the chicken gut microbiome revealed by metagenomics and culture.</title>
        <authorList>
            <person name="Gilroy R."/>
            <person name="Ravi A."/>
            <person name="Getino M."/>
            <person name="Pursley I."/>
            <person name="Horton D.L."/>
            <person name="Alikhan N.F."/>
            <person name="Baker D."/>
            <person name="Gharbi K."/>
            <person name="Hall N."/>
            <person name="Watson M."/>
            <person name="Adriaenssens E.M."/>
            <person name="Foster-Nyarko E."/>
            <person name="Jarju S."/>
            <person name="Secka A."/>
            <person name="Antonio M."/>
            <person name="Oren A."/>
            <person name="Chaudhuri R.R."/>
            <person name="La Ragione R."/>
            <person name="Hildebrand F."/>
            <person name="Pallen M.J."/>
        </authorList>
    </citation>
    <scope>NUCLEOTIDE SEQUENCE</scope>
    <source>
        <strain evidence="6">4920</strain>
    </source>
</reference>
<keyword evidence="3" id="KW-0560">Oxidoreductase</keyword>
<dbReference type="InterPro" id="IPR036188">
    <property type="entry name" value="FAD/NAD-bd_sf"/>
</dbReference>
<dbReference type="AlphaFoldDB" id="A0A9D1NG11"/>
<evidence type="ECO:0000256" key="3">
    <source>
        <dbReference type="ARBA" id="ARBA00023002"/>
    </source>
</evidence>
<sequence length="399" mass="43374">MEYVTEPARELPVVETCDVFVAGGGIAGAAAALAAARGGAKVLLCERECMLGGLGTLGIVTVYLPLCDGCGRQVSYGISEELLRLSLKHGAEARYPAPWLENGTAEEKAATRFEVQYNAHLFAIELERLLLREGVSILYTASVCGVTKQDGRIDTVLVEHKGGRQAIRVKSVIDATGDADVCAFADEDTALSEQGNKLAAWYYGLGKAGHELHMLGFADVVDENGNYIDKEQFDVGRFSGLDGFETSRMLTLAHEQILKDVLKRRKDDASYIPVNVPTIPQLRMTRRLAGAFELDNRQVHTRFDDSVGMIGDWRKRGPVYELPFRTLYGNKVKNLLCAGRCISVTDTMWDITRVIPVCAQTGEAAGTAAAMGTDFAALDVSALQARLVKNGVKLHETDL</sequence>
<gene>
    <name evidence="6" type="ORF">IAC74_02715</name>
</gene>